<evidence type="ECO:0000313" key="2">
    <source>
        <dbReference type="EMBL" id="GGM78292.1"/>
    </source>
</evidence>
<name>A0A917UDE7_9ACTN</name>
<reference evidence="2" key="2">
    <citation type="submission" date="2020-09" db="EMBL/GenBank/DDBJ databases">
        <authorList>
            <person name="Sun Q."/>
            <person name="Ohkuma M."/>
        </authorList>
    </citation>
    <scope>NUCLEOTIDE SEQUENCE</scope>
    <source>
        <strain evidence="2">JCM 19831</strain>
    </source>
</reference>
<evidence type="ECO:0000313" key="3">
    <source>
        <dbReference type="Proteomes" id="UP000642070"/>
    </source>
</evidence>
<comment type="caution">
    <text evidence="2">The sequence shown here is derived from an EMBL/GenBank/DDBJ whole genome shotgun (WGS) entry which is preliminary data.</text>
</comment>
<reference evidence="2" key="1">
    <citation type="journal article" date="2014" name="Int. J. Syst. Evol. Microbiol.">
        <title>Complete genome sequence of Corynebacterium casei LMG S-19264T (=DSM 44701T), isolated from a smear-ripened cheese.</title>
        <authorList>
            <consortium name="US DOE Joint Genome Institute (JGI-PGF)"/>
            <person name="Walter F."/>
            <person name="Albersmeier A."/>
            <person name="Kalinowski J."/>
            <person name="Ruckert C."/>
        </authorList>
    </citation>
    <scope>NUCLEOTIDE SEQUENCE</scope>
    <source>
        <strain evidence="2">JCM 19831</strain>
    </source>
</reference>
<accession>A0A917UDE7</accession>
<feature type="region of interest" description="Disordered" evidence="1">
    <location>
        <begin position="1"/>
        <end position="23"/>
    </location>
</feature>
<organism evidence="2 3">
    <name type="scientific">Dactylosporangium sucinum</name>
    <dbReference type="NCBI Taxonomy" id="1424081"/>
    <lineage>
        <taxon>Bacteria</taxon>
        <taxon>Bacillati</taxon>
        <taxon>Actinomycetota</taxon>
        <taxon>Actinomycetes</taxon>
        <taxon>Micromonosporales</taxon>
        <taxon>Micromonosporaceae</taxon>
        <taxon>Dactylosporangium</taxon>
    </lineage>
</organism>
<feature type="compositionally biased region" description="Basic and acidic residues" evidence="1">
    <location>
        <begin position="1"/>
        <end position="20"/>
    </location>
</feature>
<protein>
    <submittedName>
        <fullName evidence="2">Uncharacterized protein</fullName>
    </submittedName>
</protein>
<dbReference type="Proteomes" id="UP000642070">
    <property type="component" value="Unassembled WGS sequence"/>
</dbReference>
<keyword evidence="3" id="KW-1185">Reference proteome</keyword>
<dbReference type="AlphaFoldDB" id="A0A917UDE7"/>
<sequence>MSAADHHDLDGYGRSVEESGHGGVWGWTVEANSRYVRVSAQAGPVARTRADAVAAAEHLYGRLKAVLPPVSHVSVGARSVYDRVNQAVVGWVGDVRIRADHPADHPEE</sequence>
<proteinExistence type="predicted"/>
<gene>
    <name evidence="2" type="ORF">GCM10007977_094740</name>
</gene>
<dbReference type="EMBL" id="BMPI01000077">
    <property type="protein sequence ID" value="GGM78292.1"/>
    <property type="molecule type" value="Genomic_DNA"/>
</dbReference>
<evidence type="ECO:0000256" key="1">
    <source>
        <dbReference type="SAM" id="MobiDB-lite"/>
    </source>
</evidence>